<proteinExistence type="predicted"/>
<sequence length="52" mass="5998">MKCTNSFEELDKNQLLKVYGGNRIANWIIADAIDAYSNMVHYQHMKPSPINN</sequence>
<protein>
    <recommendedName>
        <fullName evidence="3">Bacteriocin</fullName>
    </recommendedName>
</protein>
<accession>A0ABW1RN57</accession>
<dbReference type="RefSeq" id="WP_171000483.1">
    <property type="nucleotide sequence ID" value="NZ_BJDF01000008.1"/>
</dbReference>
<organism evidence="1 2">
    <name type="scientific">Companilactobacillus huachuanensis</name>
    <dbReference type="NCBI Taxonomy" id="2559914"/>
    <lineage>
        <taxon>Bacteria</taxon>
        <taxon>Bacillati</taxon>
        <taxon>Bacillota</taxon>
        <taxon>Bacilli</taxon>
        <taxon>Lactobacillales</taxon>
        <taxon>Lactobacillaceae</taxon>
        <taxon>Companilactobacillus</taxon>
    </lineage>
</organism>
<evidence type="ECO:0000313" key="2">
    <source>
        <dbReference type="Proteomes" id="UP001596288"/>
    </source>
</evidence>
<keyword evidence="2" id="KW-1185">Reference proteome</keyword>
<dbReference type="EMBL" id="JBHSSF010000016">
    <property type="protein sequence ID" value="MFC6176503.1"/>
    <property type="molecule type" value="Genomic_DNA"/>
</dbReference>
<gene>
    <name evidence="1" type="ORF">ACFQAV_06600</name>
</gene>
<reference evidence="2" key="1">
    <citation type="journal article" date="2019" name="Int. J. Syst. Evol. Microbiol.">
        <title>The Global Catalogue of Microorganisms (GCM) 10K type strain sequencing project: providing services to taxonomists for standard genome sequencing and annotation.</title>
        <authorList>
            <consortium name="The Broad Institute Genomics Platform"/>
            <consortium name="The Broad Institute Genome Sequencing Center for Infectious Disease"/>
            <person name="Wu L."/>
            <person name="Ma J."/>
        </authorList>
    </citation>
    <scope>NUCLEOTIDE SEQUENCE [LARGE SCALE GENOMIC DNA]</scope>
    <source>
        <strain evidence="2">CCM 8927</strain>
    </source>
</reference>
<dbReference type="Proteomes" id="UP001596288">
    <property type="component" value="Unassembled WGS sequence"/>
</dbReference>
<comment type="caution">
    <text evidence="1">The sequence shown here is derived from an EMBL/GenBank/DDBJ whole genome shotgun (WGS) entry which is preliminary data.</text>
</comment>
<name>A0ABW1RN57_9LACO</name>
<evidence type="ECO:0000313" key="1">
    <source>
        <dbReference type="EMBL" id="MFC6176503.1"/>
    </source>
</evidence>
<evidence type="ECO:0008006" key="3">
    <source>
        <dbReference type="Google" id="ProtNLM"/>
    </source>
</evidence>